<evidence type="ECO:0000259" key="2">
    <source>
        <dbReference type="PROSITE" id="PS50057"/>
    </source>
</evidence>
<evidence type="ECO:0000256" key="1">
    <source>
        <dbReference type="SAM" id="MobiDB-lite"/>
    </source>
</evidence>
<dbReference type="Pfam" id="PF09379">
    <property type="entry name" value="FERM_N"/>
    <property type="match status" value="1"/>
</dbReference>
<dbReference type="SUPFAM" id="SSF50729">
    <property type="entry name" value="PH domain-like"/>
    <property type="match status" value="1"/>
</dbReference>
<dbReference type="Pfam" id="PF09380">
    <property type="entry name" value="FERM_C"/>
    <property type="match status" value="1"/>
</dbReference>
<dbReference type="InterPro" id="IPR019749">
    <property type="entry name" value="Band_41_domain"/>
</dbReference>
<dbReference type="AlphaFoldDB" id="A0A1D1VUC7"/>
<feature type="region of interest" description="Disordered" evidence="1">
    <location>
        <begin position="345"/>
        <end position="386"/>
    </location>
</feature>
<dbReference type="GO" id="GO:0031032">
    <property type="term" value="P:actomyosin structure organization"/>
    <property type="evidence" value="ECO:0007669"/>
    <property type="project" value="TreeGrafter"/>
</dbReference>
<dbReference type="FunFam" id="3.10.20.90:FF:000024">
    <property type="entry name" value="Erythrocyte membrane protein band 4.1-like 5"/>
    <property type="match status" value="1"/>
</dbReference>
<dbReference type="InterPro" id="IPR018979">
    <property type="entry name" value="FERM_N"/>
</dbReference>
<dbReference type="SUPFAM" id="SSF47031">
    <property type="entry name" value="Second domain of FERM"/>
    <property type="match status" value="1"/>
</dbReference>
<dbReference type="Gene3D" id="1.20.80.10">
    <property type="match status" value="1"/>
</dbReference>
<gene>
    <name evidence="3" type="primary">RvY_13119</name>
    <name evidence="3" type="synonym">RvY_13119.1</name>
    <name evidence="3" type="ORF">RvY_13119-1</name>
</gene>
<dbReference type="FunFam" id="1.20.80.10:FF:000003">
    <property type="entry name" value="Tyrosine-protein phosphatase non-receptor type 4"/>
    <property type="match status" value="1"/>
</dbReference>
<dbReference type="PANTHER" id="PTHR23280:SF25">
    <property type="entry name" value="MOESIN_EZRIN_RADIXIN HOMOLOG 1"/>
    <property type="match status" value="1"/>
</dbReference>
<feature type="compositionally biased region" description="Low complexity" evidence="1">
    <location>
        <begin position="510"/>
        <end position="522"/>
    </location>
</feature>
<dbReference type="CDD" id="cd17108">
    <property type="entry name" value="FERM_F1_EPB41L5_like"/>
    <property type="match status" value="1"/>
</dbReference>
<dbReference type="Proteomes" id="UP000186922">
    <property type="component" value="Unassembled WGS sequence"/>
</dbReference>
<protein>
    <recommendedName>
        <fullName evidence="2">FERM domain-containing protein</fullName>
    </recommendedName>
</protein>
<dbReference type="InterPro" id="IPR014352">
    <property type="entry name" value="FERM/acyl-CoA-bd_prot_sf"/>
</dbReference>
<dbReference type="InterPro" id="IPR035963">
    <property type="entry name" value="FERM_2"/>
</dbReference>
<dbReference type="CDD" id="cd14473">
    <property type="entry name" value="FERM_B-lobe"/>
    <property type="match status" value="1"/>
</dbReference>
<dbReference type="InterPro" id="IPR018980">
    <property type="entry name" value="FERM_PH-like_C"/>
</dbReference>
<keyword evidence="4" id="KW-1185">Reference proteome</keyword>
<dbReference type="OrthoDB" id="6235974at2759"/>
<name>A0A1D1VUC7_RAMVA</name>
<dbReference type="STRING" id="947166.A0A1D1VUC7"/>
<dbReference type="InterPro" id="IPR011993">
    <property type="entry name" value="PH-like_dom_sf"/>
</dbReference>
<dbReference type="Gene3D" id="3.10.20.90">
    <property type="entry name" value="Phosphatidylinositol 3-kinase Catalytic Subunit, Chain A, domain 1"/>
    <property type="match status" value="1"/>
</dbReference>
<comment type="caution">
    <text evidence="3">The sequence shown here is derived from an EMBL/GenBank/DDBJ whole genome shotgun (WGS) entry which is preliminary data.</text>
</comment>
<dbReference type="Pfam" id="PF08736">
    <property type="entry name" value="FA"/>
    <property type="match status" value="1"/>
</dbReference>
<evidence type="ECO:0000313" key="3">
    <source>
        <dbReference type="EMBL" id="GAV02574.1"/>
    </source>
</evidence>
<evidence type="ECO:0000313" key="4">
    <source>
        <dbReference type="Proteomes" id="UP000186922"/>
    </source>
</evidence>
<proteinExistence type="predicted"/>
<dbReference type="PROSITE" id="PS50057">
    <property type="entry name" value="FERM_3"/>
    <property type="match status" value="1"/>
</dbReference>
<dbReference type="InterPro" id="IPR019748">
    <property type="entry name" value="FERM_central"/>
</dbReference>
<feature type="region of interest" description="Disordered" evidence="1">
    <location>
        <begin position="622"/>
        <end position="654"/>
    </location>
</feature>
<dbReference type="GO" id="GO:0005856">
    <property type="term" value="C:cytoskeleton"/>
    <property type="evidence" value="ECO:0007669"/>
    <property type="project" value="TreeGrafter"/>
</dbReference>
<feature type="domain" description="FERM" evidence="2">
    <location>
        <begin position="33"/>
        <end position="318"/>
    </location>
</feature>
<sequence>MNKIWRFLSGRRSSKGVRLHNGPDTIQPPKGTVECNIVLLDGTAMKIHIPKRAPAQELIDQVAHALDLVEKDYFGLQFSDVYQVSHWLDPTKTVKHQIKIGPPFTLHFRVKLFPPNPQNIREELTRYYFFLQIKQDIQTGRLPCPFDVAVELAAYILQSENGDYAPNIHTPEFVSEYRFVPEEQQTDEMENSIIEMYKKQEGRTPANVEFTYLLKAKNLELYGVDVHVVFSTKDHQEYSLGLTPNGILVRDKEGELLGNFNWDKTEHINLDGKKLRLWVYDDEHRDSYPFVFMSSSKKAAKHLWKCAVEHNTFFRTTAPLHPPTIRQNFFRMGSRFRHTGKTAAQMATEARPVQKAQFERRPSQRYSRRSTIRRAPAATTNSGTSHVNTTAATATENAWSLKSVPTSPTGTSEILASRTISPQSPPKTSVQNLAAVPQFPMAESSCEVLATTFLSMSDCPPPLPPRLGGNERSPSLSEIANRDLIRSSSARTLVASPVESTGLNKPADPPSSSDSPLKSTKPYHFTFTPAALPLESQVAPLLPSKSEEFRRSRGALDNTFTTTSTLPTAPTTVTTSYTTSFDQPIPREINGFRLKSAETVITKDPTTPKELISILKKDVEVPSLATNRHPSSDSGRASPPSDPSVSPSRTSSALSAVSKSLMDMGVMGDIDTAPLLRDFENDHDEAEALPTPLLAYEVAVREGLQTQEPESNTPLAAFPNYITLACHSETAALLDNMHLAPQVTASFTSTAVEASNESNSVTRSGSGASTGSTGITQVKYTPANSISNATYQPTSWIRPDVVPVPDIPSFSKAEPERTFFSKHEPDKVRRVITTEL</sequence>
<feature type="region of interest" description="Disordered" evidence="1">
    <location>
        <begin position="754"/>
        <end position="775"/>
    </location>
</feature>
<feature type="compositionally biased region" description="Low complexity" evidence="1">
    <location>
        <begin position="762"/>
        <end position="775"/>
    </location>
</feature>
<feature type="compositionally biased region" description="Polar residues" evidence="1">
    <location>
        <begin position="624"/>
        <end position="635"/>
    </location>
</feature>
<feature type="compositionally biased region" description="Low complexity" evidence="1">
    <location>
        <begin position="637"/>
        <end position="654"/>
    </location>
</feature>
<dbReference type="InterPro" id="IPR000299">
    <property type="entry name" value="FERM_domain"/>
</dbReference>
<dbReference type="InterPro" id="IPR029071">
    <property type="entry name" value="Ubiquitin-like_domsf"/>
</dbReference>
<dbReference type="SMART" id="SM01195">
    <property type="entry name" value="FA"/>
    <property type="match status" value="1"/>
</dbReference>
<accession>A0A1D1VUC7</accession>
<dbReference type="InterPro" id="IPR014847">
    <property type="entry name" value="FA"/>
</dbReference>
<dbReference type="PRINTS" id="PR00935">
    <property type="entry name" value="BAND41"/>
</dbReference>
<dbReference type="SMART" id="SM00295">
    <property type="entry name" value="B41"/>
    <property type="match status" value="1"/>
</dbReference>
<reference evidence="3 4" key="1">
    <citation type="journal article" date="2016" name="Nat. Commun.">
        <title>Extremotolerant tardigrade genome and improved radiotolerance of human cultured cells by tardigrade-unique protein.</title>
        <authorList>
            <person name="Hashimoto T."/>
            <person name="Horikawa D.D."/>
            <person name="Saito Y."/>
            <person name="Kuwahara H."/>
            <person name="Kozuka-Hata H."/>
            <person name="Shin-I T."/>
            <person name="Minakuchi Y."/>
            <person name="Ohishi K."/>
            <person name="Motoyama A."/>
            <person name="Aizu T."/>
            <person name="Enomoto A."/>
            <person name="Kondo K."/>
            <person name="Tanaka S."/>
            <person name="Hara Y."/>
            <person name="Koshikawa S."/>
            <person name="Sagara H."/>
            <person name="Miura T."/>
            <person name="Yokobori S."/>
            <person name="Miyagawa K."/>
            <person name="Suzuki Y."/>
            <person name="Kubo T."/>
            <person name="Oyama M."/>
            <person name="Kohara Y."/>
            <person name="Fujiyama A."/>
            <person name="Arakawa K."/>
            <person name="Katayama T."/>
            <person name="Toyoda A."/>
            <person name="Kunieda T."/>
        </authorList>
    </citation>
    <scope>NUCLEOTIDE SEQUENCE [LARGE SCALE GENOMIC DNA]</scope>
    <source>
        <strain evidence="3 4">YOKOZUNA-1</strain>
    </source>
</reference>
<dbReference type="Gene3D" id="2.30.29.30">
    <property type="entry name" value="Pleckstrin-homology domain (PH domain)/Phosphotyrosine-binding domain (PTB)"/>
    <property type="match status" value="1"/>
</dbReference>
<dbReference type="SMART" id="SM01196">
    <property type="entry name" value="FERM_C"/>
    <property type="match status" value="1"/>
</dbReference>
<dbReference type="EMBL" id="BDGG01000008">
    <property type="protein sequence ID" value="GAV02574.1"/>
    <property type="molecule type" value="Genomic_DNA"/>
</dbReference>
<dbReference type="Pfam" id="PF00373">
    <property type="entry name" value="FERM_M"/>
    <property type="match status" value="1"/>
</dbReference>
<dbReference type="PANTHER" id="PTHR23280">
    <property type="entry name" value="4.1 G PROTEIN"/>
    <property type="match status" value="1"/>
</dbReference>
<dbReference type="SUPFAM" id="SSF54236">
    <property type="entry name" value="Ubiquitin-like"/>
    <property type="match status" value="1"/>
</dbReference>
<organism evidence="3 4">
    <name type="scientific">Ramazzottius varieornatus</name>
    <name type="common">Water bear</name>
    <name type="synonym">Tardigrade</name>
    <dbReference type="NCBI Taxonomy" id="947166"/>
    <lineage>
        <taxon>Eukaryota</taxon>
        <taxon>Metazoa</taxon>
        <taxon>Ecdysozoa</taxon>
        <taxon>Tardigrada</taxon>
        <taxon>Eutardigrada</taxon>
        <taxon>Parachela</taxon>
        <taxon>Hypsibioidea</taxon>
        <taxon>Ramazzottiidae</taxon>
        <taxon>Ramazzottius</taxon>
    </lineage>
</organism>
<feature type="region of interest" description="Disordered" evidence="1">
    <location>
        <begin position="496"/>
        <end position="522"/>
    </location>
</feature>